<dbReference type="Proteomes" id="UP000767291">
    <property type="component" value="Unassembled WGS sequence"/>
</dbReference>
<gene>
    <name evidence="2" type="ORF">J2Z43_002707</name>
</gene>
<feature type="region of interest" description="Disordered" evidence="1">
    <location>
        <begin position="74"/>
        <end position="129"/>
    </location>
</feature>
<sequence length="129" mass="14320">MKKLDKSSLEKMAKEKNIDKGKIEKMANDYKDKSEDELMSELVKVGKGLEGKEEVVSKFKAFLDEEQQNKLDTIMQKISASEASQKTKKAKPERRKTTSSSKSSSSPNSKTSSGKSKGLLGKMKKSSPK</sequence>
<feature type="compositionally biased region" description="Low complexity" evidence="1">
    <location>
        <begin position="98"/>
        <end position="121"/>
    </location>
</feature>
<organism evidence="2 3">
    <name type="scientific">Metaclostridioides mangenotii</name>
    <dbReference type="NCBI Taxonomy" id="1540"/>
    <lineage>
        <taxon>Bacteria</taxon>
        <taxon>Bacillati</taxon>
        <taxon>Bacillota</taxon>
        <taxon>Clostridia</taxon>
        <taxon>Peptostreptococcales</taxon>
        <taxon>Peptostreptococcaceae</taxon>
        <taxon>Metaclostridioides</taxon>
    </lineage>
</organism>
<feature type="region of interest" description="Disordered" evidence="1">
    <location>
        <begin position="1"/>
        <end position="34"/>
    </location>
</feature>
<keyword evidence="3" id="KW-1185">Reference proteome</keyword>
<evidence type="ECO:0000313" key="2">
    <source>
        <dbReference type="EMBL" id="MBP1856259.1"/>
    </source>
</evidence>
<accession>A0ABS4EEA5</accession>
<comment type="caution">
    <text evidence="2">The sequence shown here is derived from an EMBL/GenBank/DDBJ whole genome shotgun (WGS) entry which is preliminary data.</text>
</comment>
<name>A0ABS4EEA5_9FIRM</name>
<dbReference type="RefSeq" id="WP_209457588.1">
    <property type="nucleotide sequence ID" value="NZ_BAAACS010000017.1"/>
</dbReference>
<proteinExistence type="predicted"/>
<dbReference type="EMBL" id="JAGGJX010000007">
    <property type="protein sequence ID" value="MBP1856259.1"/>
    <property type="molecule type" value="Genomic_DNA"/>
</dbReference>
<evidence type="ECO:0000313" key="3">
    <source>
        <dbReference type="Proteomes" id="UP000767291"/>
    </source>
</evidence>
<evidence type="ECO:0000256" key="1">
    <source>
        <dbReference type="SAM" id="MobiDB-lite"/>
    </source>
</evidence>
<protein>
    <submittedName>
        <fullName evidence="2">Activator of HSP90 ATPase</fullName>
    </submittedName>
</protein>
<reference evidence="2 3" key="1">
    <citation type="submission" date="2021-03" db="EMBL/GenBank/DDBJ databases">
        <title>Genomic Encyclopedia of Type Strains, Phase IV (KMG-IV): sequencing the most valuable type-strain genomes for metagenomic binning, comparative biology and taxonomic classification.</title>
        <authorList>
            <person name="Goeker M."/>
        </authorList>
    </citation>
    <scope>NUCLEOTIDE SEQUENCE [LARGE SCALE GENOMIC DNA]</scope>
    <source>
        <strain evidence="2 3">DSM 1289</strain>
    </source>
</reference>